<proteinExistence type="inferred from homology"/>
<keyword evidence="7" id="KW-1133">Transmembrane helix</keyword>
<evidence type="ECO:0000256" key="4">
    <source>
        <dbReference type="ARBA" id="ARBA00022729"/>
    </source>
</evidence>
<comment type="similarity">
    <text evidence="1 7">Belongs to the CcmH/CycL/Ccl2/NrfF family.</text>
</comment>
<keyword evidence="5" id="KW-0201">Cytochrome c-type biogenesis</keyword>
<dbReference type="EMBL" id="JBAPLV010000008">
    <property type="protein sequence ID" value="MEI4278654.1"/>
    <property type="molecule type" value="Genomic_DNA"/>
</dbReference>
<accession>A0ABU8E750</accession>
<organism evidence="9 10">
    <name type="scientific">Klenkia terrae</name>
    <dbReference type="NCBI Taxonomy" id="1052259"/>
    <lineage>
        <taxon>Bacteria</taxon>
        <taxon>Bacillati</taxon>
        <taxon>Actinomycetota</taxon>
        <taxon>Actinomycetes</taxon>
        <taxon>Geodermatophilales</taxon>
        <taxon>Geodermatophilaceae</taxon>
        <taxon>Klenkia</taxon>
    </lineage>
</organism>
<dbReference type="InterPro" id="IPR038297">
    <property type="entry name" value="CcmH/CycL/NrfF/Ccl2_sf"/>
</dbReference>
<evidence type="ECO:0000256" key="7">
    <source>
        <dbReference type="RuleBase" id="RU364112"/>
    </source>
</evidence>
<evidence type="ECO:0000259" key="8">
    <source>
        <dbReference type="Pfam" id="PF03918"/>
    </source>
</evidence>
<dbReference type="PANTHER" id="PTHR47870">
    <property type="entry name" value="CYTOCHROME C-TYPE BIOGENESIS PROTEIN CCMH"/>
    <property type="match status" value="1"/>
</dbReference>
<dbReference type="InterPro" id="IPR051263">
    <property type="entry name" value="C-type_cytochrome_biogenesis"/>
</dbReference>
<comment type="caution">
    <text evidence="9">The sequence shown here is derived from an EMBL/GenBank/DDBJ whole genome shotgun (WGS) entry which is preliminary data.</text>
</comment>
<dbReference type="InterPro" id="IPR005616">
    <property type="entry name" value="CcmH/CycL/Ccl2/NrfF_N"/>
</dbReference>
<evidence type="ECO:0000256" key="5">
    <source>
        <dbReference type="ARBA" id="ARBA00022748"/>
    </source>
</evidence>
<sequence length="159" mass="17082">MRELFQRAGVLGAIVALLGVVVAGLVFGSGQPPDRAYELEQRLRCPVCKSVSIAESMSDTAVAMRATVSEQVDAGRSDQEIVAYFTARYGDWILLDPPAGGDTLLLWLIPLGVAAVAGVVVLTRRRPADEQGQLDDADRQRVTEAVAGMRATAEEEDRL</sequence>
<keyword evidence="7" id="KW-0472">Membrane</keyword>
<keyword evidence="6 7" id="KW-0408">Iron</keyword>
<feature type="transmembrane region" description="Helical" evidence="7">
    <location>
        <begin position="104"/>
        <end position="123"/>
    </location>
</feature>
<evidence type="ECO:0000256" key="6">
    <source>
        <dbReference type="ARBA" id="ARBA00023004"/>
    </source>
</evidence>
<reference evidence="9 10" key="1">
    <citation type="submission" date="2024-03" db="EMBL/GenBank/DDBJ databases">
        <title>Draft genome sequence of Klenkia terrae.</title>
        <authorList>
            <person name="Duangmal K."/>
            <person name="Chantavorakit T."/>
        </authorList>
    </citation>
    <scope>NUCLEOTIDE SEQUENCE [LARGE SCALE GENOMIC DNA]</scope>
    <source>
        <strain evidence="9 10">JCM 17786</strain>
    </source>
</reference>
<name>A0ABU8E750_9ACTN</name>
<dbReference type="Pfam" id="PF03918">
    <property type="entry name" value="CcmH"/>
    <property type="match status" value="1"/>
</dbReference>
<protein>
    <recommendedName>
        <fullName evidence="7">Cytochrome c-type biogenesis protein</fullName>
    </recommendedName>
</protein>
<keyword evidence="3 7" id="KW-0479">Metal-binding</keyword>
<evidence type="ECO:0000256" key="3">
    <source>
        <dbReference type="ARBA" id="ARBA00022723"/>
    </source>
</evidence>
<gene>
    <name evidence="9" type="ORF">UXQ13_09280</name>
</gene>
<comment type="function">
    <text evidence="7">Possible subunit of a heme lyase.</text>
</comment>
<dbReference type="PANTHER" id="PTHR47870:SF1">
    <property type="entry name" value="CYTOCHROME C-TYPE BIOGENESIS PROTEIN CCMH"/>
    <property type="match status" value="1"/>
</dbReference>
<keyword evidence="10" id="KW-1185">Reference proteome</keyword>
<feature type="domain" description="CcmH/CycL/Ccl2/NrfF N-terminal" evidence="8">
    <location>
        <begin position="24"/>
        <end position="144"/>
    </location>
</feature>
<evidence type="ECO:0000313" key="9">
    <source>
        <dbReference type="EMBL" id="MEI4278654.1"/>
    </source>
</evidence>
<dbReference type="Proteomes" id="UP001373496">
    <property type="component" value="Unassembled WGS sequence"/>
</dbReference>
<keyword evidence="4 7" id="KW-0732">Signal</keyword>
<dbReference type="CDD" id="cd16378">
    <property type="entry name" value="CcmH_N"/>
    <property type="match status" value="1"/>
</dbReference>
<evidence type="ECO:0000256" key="2">
    <source>
        <dbReference type="ARBA" id="ARBA00022617"/>
    </source>
</evidence>
<keyword evidence="7" id="KW-0812">Transmembrane</keyword>
<evidence type="ECO:0000256" key="1">
    <source>
        <dbReference type="ARBA" id="ARBA00010342"/>
    </source>
</evidence>
<dbReference type="Gene3D" id="1.10.8.640">
    <property type="entry name" value="Cytochrome C biogenesis protein"/>
    <property type="match status" value="1"/>
</dbReference>
<keyword evidence="2 7" id="KW-0349">Heme</keyword>
<evidence type="ECO:0000313" key="10">
    <source>
        <dbReference type="Proteomes" id="UP001373496"/>
    </source>
</evidence>